<evidence type="ECO:0000256" key="9">
    <source>
        <dbReference type="SAM" id="MobiDB-lite"/>
    </source>
</evidence>
<comment type="subcellular location">
    <subcellularLocation>
        <location evidence="1">Nucleus</location>
    </subcellularLocation>
</comment>
<keyword evidence="10" id="KW-1133">Transmembrane helix</keyword>
<dbReference type="Pfam" id="PF12542">
    <property type="entry name" value="CWC25"/>
    <property type="match status" value="1"/>
</dbReference>
<dbReference type="PANTHER" id="PTHR16196">
    <property type="entry name" value="CELL CYCLE CONTROL PROTEIN CWF25"/>
    <property type="match status" value="1"/>
</dbReference>
<dbReference type="GO" id="GO:0000398">
    <property type="term" value="P:mRNA splicing, via spliceosome"/>
    <property type="evidence" value="ECO:0007669"/>
    <property type="project" value="TreeGrafter"/>
</dbReference>
<feature type="compositionally biased region" description="Basic and acidic residues" evidence="9">
    <location>
        <begin position="39"/>
        <end position="49"/>
    </location>
</feature>
<dbReference type="PANTHER" id="PTHR16196:SF0">
    <property type="entry name" value="PRE-MRNA-SPLICING FACTOR CWC25 HOMOLOG"/>
    <property type="match status" value="1"/>
</dbReference>
<evidence type="ECO:0000256" key="7">
    <source>
        <dbReference type="ARBA" id="ARBA00023242"/>
    </source>
</evidence>
<feature type="coiled-coil region" evidence="8">
    <location>
        <begin position="350"/>
        <end position="377"/>
    </location>
</feature>
<evidence type="ECO:0000256" key="2">
    <source>
        <dbReference type="ARBA" id="ARBA00006695"/>
    </source>
</evidence>
<evidence type="ECO:0000256" key="10">
    <source>
        <dbReference type="SAM" id="Phobius"/>
    </source>
</evidence>
<keyword evidence="3" id="KW-0507">mRNA processing</keyword>
<dbReference type="Proteomes" id="UP000078540">
    <property type="component" value="Unassembled WGS sequence"/>
</dbReference>
<dbReference type="AlphaFoldDB" id="A0A195BR82"/>
<proteinExistence type="inferred from homology"/>
<keyword evidence="13" id="KW-1185">Reference proteome</keyword>
<feature type="compositionally biased region" description="Polar residues" evidence="9">
    <location>
        <begin position="687"/>
        <end position="703"/>
    </location>
</feature>
<evidence type="ECO:0000256" key="4">
    <source>
        <dbReference type="ARBA" id="ARBA00022728"/>
    </source>
</evidence>
<keyword evidence="6" id="KW-0508">mRNA splicing</keyword>
<dbReference type="InterPro" id="IPR051376">
    <property type="entry name" value="CWC25_splicing_factor"/>
</dbReference>
<keyword evidence="5 8" id="KW-0175">Coiled coil</keyword>
<organism evidence="12 13">
    <name type="scientific">Atta colombica</name>
    <dbReference type="NCBI Taxonomy" id="520822"/>
    <lineage>
        <taxon>Eukaryota</taxon>
        <taxon>Metazoa</taxon>
        <taxon>Ecdysozoa</taxon>
        <taxon>Arthropoda</taxon>
        <taxon>Hexapoda</taxon>
        <taxon>Insecta</taxon>
        <taxon>Pterygota</taxon>
        <taxon>Neoptera</taxon>
        <taxon>Endopterygota</taxon>
        <taxon>Hymenoptera</taxon>
        <taxon>Apocrita</taxon>
        <taxon>Aculeata</taxon>
        <taxon>Formicoidea</taxon>
        <taxon>Formicidae</taxon>
        <taxon>Myrmicinae</taxon>
        <taxon>Atta</taxon>
    </lineage>
</organism>
<feature type="compositionally biased region" description="Basic and acidic residues" evidence="9">
    <location>
        <begin position="636"/>
        <end position="686"/>
    </location>
</feature>
<keyword evidence="10" id="KW-0472">Membrane</keyword>
<protein>
    <submittedName>
        <fullName evidence="12">Pre-mRNA-splicing factor CWC25 like protein</fullName>
    </submittedName>
</protein>
<sequence length="811" mass="92970">MQLATPKLEDFRQEATKQLCTTRVSQTLASTLHKLSRPGIHERTNERSSSRPNGAAKTHQRRSRSEYIGVGCGAVVAAAAAATAAAAAAAATAVVIVAMEEGGEGGEGGGSERGMARDGEQHGCLGARFRSPLPPLPPLPPSLLAQHPPLPLPSYNHLSIVVATTAAAVAAAATRPNPDLARGRYRGLTTPGSRPPQLLVPHHPREHPLPALSAVTRTRWRLGRTRVFGKRVDRRIDSVMNARTVADGWDDACAASKRDALTTMDLRDAEMPRLITAAFATDRRGNVDVDPSPIPSRCTEYRVFFGIAILTNQGAPAEDRDARLLFYLARTFTNLKKSWHPSTMKNIEKVRKAEQQNDQENKRIAELKKEIEMEKDLEDIKKYAIEQGVIEKKDDMKLDWMYKGPNQMVNREEYLLGRPVDKAFEQMQQAEKDSEMNRMPKNHVEYECIPPSLRFFSGNEQVDLARKIQEDPLYSIKQKEMETRNQLLKNPVKLKQLKDLLEQSSKNKSEKKKKRLKQSDSSEDEAKLDVLLATKYKQLKDISEKYLLKSMKKIKHKRTKKSKKHHSDSETDSSNDDTSIKKRRHKQRKQKKSKSDSDDNTDSKNITKRETEYDRKYSRNDTRLDDTKKQDRKRKLSEDRNSKYERSQKHGEEDNKNKRQRYDSKQRDDSRNKYNDKRKYSMEKETTISNSGRTSAIKSTSNTDHVKFKDRKEEKYKPKTRPSLTEEEKEQRRKEMMANAVWRDKEREKNVKMYREQEKKEEQNITLNNKDFIRKQLVIATEMGTVASRIKANLNNIQRSGRAMETNFAKR</sequence>
<comment type="similarity">
    <text evidence="2">Belongs to the CWC25 family.</text>
</comment>
<feature type="compositionally biased region" description="Basic and acidic residues" evidence="9">
    <location>
        <begin position="593"/>
        <end position="629"/>
    </location>
</feature>
<feature type="compositionally biased region" description="Basic residues" evidence="9">
    <location>
        <begin position="581"/>
        <end position="592"/>
    </location>
</feature>
<keyword evidence="4" id="KW-0747">Spliceosome</keyword>
<evidence type="ECO:0000313" key="13">
    <source>
        <dbReference type="Proteomes" id="UP000078540"/>
    </source>
</evidence>
<feature type="compositionally biased region" description="Basic residues" evidence="9">
    <location>
        <begin position="553"/>
        <end position="566"/>
    </location>
</feature>
<dbReference type="InterPro" id="IPR019339">
    <property type="entry name" value="CIR_N_dom"/>
</dbReference>
<evidence type="ECO:0000256" key="5">
    <source>
        <dbReference type="ARBA" id="ARBA00023054"/>
    </source>
</evidence>
<feature type="region of interest" description="Disordered" evidence="9">
    <location>
        <begin position="553"/>
        <end position="731"/>
    </location>
</feature>
<name>A0A195BR82_9HYME</name>
<feature type="domain" description="CBF1-interacting co-repressor CIR N-terminal" evidence="11">
    <location>
        <begin position="338"/>
        <end position="374"/>
    </location>
</feature>
<feature type="region of interest" description="Disordered" evidence="9">
    <location>
        <begin position="33"/>
        <end position="63"/>
    </location>
</feature>
<evidence type="ECO:0000313" key="12">
    <source>
        <dbReference type="EMBL" id="KYM88648.1"/>
    </source>
</evidence>
<feature type="region of interest" description="Disordered" evidence="9">
    <location>
        <begin position="178"/>
        <end position="207"/>
    </location>
</feature>
<feature type="region of interest" description="Disordered" evidence="9">
    <location>
        <begin position="498"/>
        <end position="524"/>
    </location>
</feature>
<evidence type="ECO:0000256" key="3">
    <source>
        <dbReference type="ARBA" id="ARBA00022664"/>
    </source>
</evidence>
<keyword evidence="10" id="KW-0812">Transmembrane</keyword>
<feature type="compositionally biased region" description="Basic and acidic residues" evidence="9">
    <location>
        <begin position="498"/>
        <end position="508"/>
    </location>
</feature>
<evidence type="ECO:0000256" key="6">
    <source>
        <dbReference type="ARBA" id="ARBA00023187"/>
    </source>
</evidence>
<keyword evidence="7" id="KW-0539">Nucleus</keyword>
<gene>
    <name evidence="12" type="ORF">ALC53_03133</name>
</gene>
<feature type="transmembrane region" description="Helical" evidence="10">
    <location>
        <begin position="67"/>
        <end position="99"/>
    </location>
</feature>
<dbReference type="SMART" id="SM01083">
    <property type="entry name" value="Cir_N"/>
    <property type="match status" value="1"/>
</dbReference>
<dbReference type="STRING" id="520822.A0A195BR82"/>
<evidence type="ECO:0000256" key="1">
    <source>
        <dbReference type="ARBA" id="ARBA00004123"/>
    </source>
</evidence>
<feature type="compositionally biased region" description="Basic and acidic residues" evidence="9">
    <location>
        <begin position="704"/>
        <end position="717"/>
    </location>
</feature>
<evidence type="ECO:0000256" key="8">
    <source>
        <dbReference type="SAM" id="Coils"/>
    </source>
</evidence>
<dbReference type="GO" id="GO:0005684">
    <property type="term" value="C:U2-type spliceosomal complex"/>
    <property type="evidence" value="ECO:0007669"/>
    <property type="project" value="TreeGrafter"/>
</dbReference>
<accession>A0A195BR82</accession>
<reference evidence="12 13" key="1">
    <citation type="submission" date="2015-09" db="EMBL/GenBank/DDBJ databases">
        <title>Atta colombica WGS genome.</title>
        <authorList>
            <person name="Nygaard S."/>
            <person name="Hu H."/>
            <person name="Boomsma J."/>
            <person name="Zhang G."/>
        </authorList>
    </citation>
    <scope>NUCLEOTIDE SEQUENCE [LARGE SCALE GENOMIC DNA]</scope>
    <source>
        <strain evidence="12">Treedump-2</strain>
        <tissue evidence="12">Whole body</tissue>
    </source>
</reference>
<dbReference type="InterPro" id="IPR022209">
    <property type="entry name" value="CWC25"/>
</dbReference>
<evidence type="ECO:0000259" key="11">
    <source>
        <dbReference type="SMART" id="SM01083"/>
    </source>
</evidence>
<dbReference type="Pfam" id="PF10197">
    <property type="entry name" value="Cir_N"/>
    <property type="match status" value="1"/>
</dbReference>
<dbReference type="EMBL" id="KQ976424">
    <property type="protein sequence ID" value="KYM88648.1"/>
    <property type="molecule type" value="Genomic_DNA"/>
</dbReference>